<reference evidence="3 4" key="1">
    <citation type="submission" date="2016-09" db="EMBL/GenBank/DDBJ databases">
        <title>The draft genome of Dichanthelium oligosanthes: A C3 panicoid grass species.</title>
        <authorList>
            <person name="Studer A.J."/>
            <person name="Schnable J.C."/>
            <person name="Brutnell T.P."/>
        </authorList>
    </citation>
    <scope>NUCLEOTIDE SEQUENCE [LARGE SCALE GENOMIC DNA]</scope>
    <source>
        <strain evidence="4">cv. Kellogg 1175</strain>
        <tissue evidence="3">Leaf</tissue>
    </source>
</reference>
<organism evidence="3 4">
    <name type="scientific">Dichanthelium oligosanthes</name>
    <dbReference type="NCBI Taxonomy" id="888268"/>
    <lineage>
        <taxon>Eukaryota</taxon>
        <taxon>Viridiplantae</taxon>
        <taxon>Streptophyta</taxon>
        <taxon>Embryophyta</taxon>
        <taxon>Tracheophyta</taxon>
        <taxon>Spermatophyta</taxon>
        <taxon>Magnoliopsida</taxon>
        <taxon>Liliopsida</taxon>
        <taxon>Poales</taxon>
        <taxon>Poaceae</taxon>
        <taxon>PACMAD clade</taxon>
        <taxon>Panicoideae</taxon>
        <taxon>Panicodae</taxon>
        <taxon>Paniceae</taxon>
        <taxon>Dichantheliinae</taxon>
        <taxon>Dichanthelium</taxon>
    </lineage>
</organism>
<evidence type="ECO:0000313" key="3">
    <source>
        <dbReference type="EMBL" id="OEL26936.1"/>
    </source>
</evidence>
<name>A0A1E5VPC1_9POAL</name>
<evidence type="ECO:0000256" key="1">
    <source>
        <dbReference type="SAM" id="MobiDB-lite"/>
    </source>
</evidence>
<accession>A0A1E5VPC1</accession>
<proteinExistence type="predicted"/>
<dbReference type="AlphaFoldDB" id="A0A1E5VPC1"/>
<dbReference type="EMBL" id="LWDX02033643">
    <property type="protein sequence ID" value="OEL26936.1"/>
    <property type="molecule type" value="Genomic_DNA"/>
</dbReference>
<dbReference type="STRING" id="888268.A0A1E5VPC1"/>
<dbReference type="PANTHER" id="PTHR33086">
    <property type="entry name" value="OS05G0468200 PROTEIN-RELATED"/>
    <property type="match status" value="1"/>
</dbReference>
<evidence type="ECO:0000259" key="2">
    <source>
        <dbReference type="Pfam" id="PF07762"/>
    </source>
</evidence>
<sequence length="450" mass="48801">MAPAFVLLDTDVRLVASTGEKTSGGLNMSSYVKPYRLVEESGDGSTTPLFDPLKWAEVNDGESEEDDEPEGLVVGWVRDGAVRLVTDSIVDPPEISTVSLPLPADPRVISNQVEGVCVKSADHNLIILSTGPKLYGFGSSGHCLVHDAAADAIFLRHPLTGTISARCAGAAPSSCAAAKGAATSSWPWSCGHGAPSSTICSGGLLPLPPHASRASNGRDRTRASPKLLASTRSRRTSRSRSERGRWACWVDLHLGIVVSYVLSPDPEFHLVSLPEDYVMGMESLPMSRGRQADRSTVGCVGGEIKLLYMDGYDDDEDYPVDKITISTWTLLRPEPSPSLWRWTRDDGRTLRVGDLWADDSFLAIPGLPRRAPMCPVLSPKEPDVFYFFTTDLGYVDGHIRTRGEYVLGLNMQSKKIQTWTKCPAGRSFQLIPSFIAADFCACLQSSNPDD</sequence>
<dbReference type="Proteomes" id="UP000095767">
    <property type="component" value="Unassembled WGS sequence"/>
</dbReference>
<dbReference type="PANTHER" id="PTHR33086:SF94">
    <property type="entry name" value="EXPRESSED PROTEIN"/>
    <property type="match status" value="1"/>
</dbReference>
<dbReference type="Pfam" id="PF07762">
    <property type="entry name" value="DUF1618"/>
    <property type="match status" value="1"/>
</dbReference>
<evidence type="ECO:0000313" key="4">
    <source>
        <dbReference type="Proteomes" id="UP000095767"/>
    </source>
</evidence>
<keyword evidence="4" id="KW-1185">Reference proteome</keyword>
<feature type="region of interest" description="Disordered" evidence="1">
    <location>
        <begin position="211"/>
        <end position="236"/>
    </location>
</feature>
<protein>
    <recommendedName>
        <fullName evidence="2">DUF1618 domain-containing protein</fullName>
    </recommendedName>
</protein>
<gene>
    <name evidence="3" type="ORF">BAE44_0012046</name>
</gene>
<comment type="caution">
    <text evidence="3">The sequence shown here is derived from an EMBL/GenBank/DDBJ whole genome shotgun (WGS) entry which is preliminary data.</text>
</comment>
<dbReference type="InterPro" id="IPR011676">
    <property type="entry name" value="DUF1618"/>
</dbReference>
<feature type="domain" description="DUF1618" evidence="2">
    <location>
        <begin position="249"/>
        <end position="386"/>
    </location>
</feature>